<proteinExistence type="predicted"/>
<keyword evidence="1" id="KW-0812">Transmembrane</keyword>
<name>A0A6C0HML9_9ZZZZ</name>
<protein>
    <submittedName>
        <fullName evidence="2">Uncharacterized protein</fullName>
    </submittedName>
</protein>
<feature type="transmembrane region" description="Helical" evidence="1">
    <location>
        <begin position="6"/>
        <end position="26"/>
    </location>
</feature>
<dbReference type="AlphaFoldDB" id="A0A6C0HML9"/>
<accession>A0A6C0HML9</accession>
<reference evidence="2" key="1">
    <citation type="journal article" date="2020" name="Nature">
        <title>Giant virus diversity and host interactions through global metagenomics.</title>
        <authorList>
            <person name="Schulz F."/>
            <person name="Roux S."/>
            <person name="Paez-Espino D."/>
            <person name="Jungbluth S."/>
            <person name="Walsh D.A."/>
            <person name="Denef V.J."/>
            <person name="McMahon K.D."/>
            <person name="Konstantinidis K.T."/>
            <person name="Eloe-Fadrosh E.A."/>
            <person name="Kyrpides N.C."/>
            <person name="Woyke T."/>
        </authorList>
    </citation>
    <scope>NUCLEOTIDE SEQUENCE</scope>
    <source>
        <strain evidence="2">GVMAG-M-3300023184-13</strain>
    </source>
</reference>
<organism evidence="2">
    <name type="scientific">viral metagenome</name>
    <dbReference type="NCBI Taxonomy" id="1070528"/>
    <lineage>
        <taxon>unclassified sequences</taxon>
        <taxon>metagenomes</taxon>
        <taxon>organismal metagenomes</taxon>
    </lineage>
</organism>
<keyword evidence="1" id="KW-0472">Membrane</keyword>
<dbReference type="EMBL" id="MN739986">
    <property type="protein sequence ID" value="QHT81610.1"/>
    <property type="molecule type" value="Genomic_DNA"/>
</dbReference>
<evidence type="ECO:0000256" key="1">
    <source>
        <dbReference type="SAM" id="Phobius"/>
    </source>
</evidence>
<sequence>MDQTALNYILLTGVGIIAFIAALQLIDSTNNANTNTHANTHTNTANHNNQFLPVIQDTCNKRALGICNAGLAPGAIYDGMPVHRVGPVINFHQRFKHYLPEMGWRSLFLNNYSKYEVVPDTNFNGTMIRNYLDNLENVDNIYRKC</sequence>
<keyword evidence="1" id="KW-1133">Transmembrane helix</keyword>
<evidence type="ECO:0000313" key="2">
    <source>
        <dbReference type="EMBL" id="QHT81610.1"/>
    </source>
</evidence>